<sequence length="112" mass="11180">MAAGSPSRDWLSSAAGIGALGGARASERVGTPPKPAGFGAAAGADVELPGVLGAADAAAGRSTAVVAQHATTAAASEERGMRRRTGKSFWSGGEWELTQHQTEHGGVLRRAS</sequence>
<accession>A0ABP9DDW5</accession>
<dbReference type="EMBL" id="BAABIS010000001">
    <property type="protein sequence ID" value="GAA4839715.1"/>
    <property type="molecule type" value="Genomic_DNA"/>
</dbReference>
<proteinExistence type="predicted"/>
<organism evidence="2 3">
    <name type="scientific">Kitasatospora terrestris</name>
    <dbReference type="NCBI Taxonomy" id="258051"/>
    <lineage>
        <taxon>Bacteria</taxon>
        <taxon>Bacillati</taxon>
        <taxon>Actinomycetota</taxon>
        <taxon>Actinomycetes</taxon>
        <taxon>Kitasatosporales</taxon>
        <taxon>Streptomycetaceae</taxon>
        <taxon>Kitasatospora</taxon>
    </lineage>
</organism>
<keyword evidence="3" id="KW-1185">Reference proteome</keyword>
<evidence type="ECO:0000313" key="3">
    <source>
        <dbReference type="Proteomes" id="UP001501752"/>
    </source>
</evidence>
<name>A0ABP9DDW5_9ACTN</name>
<protein>
    <submittedName>
        <fullName evidence="2">Uncharacterized protein</fullName>
    </submittedName>
</protein>
<feature type="region of interest" description="Disordered" evidence="1">
    <location>
        <begin position="70"/>
        <end position="112"/>
    </location>
</feature>
<reference evidence="3" key="1">
    <citation type="journal article" date="2019" name="Int. J. Syst. Evol. Microbiol.">
        <title>The Global Catalogue of Microorganisms (GCM) 10K type strain sequencing project: providing services to taxonomists for standard genome sequencing and annotation.</title>
        <authorList>
            <consortium name="The Broad Institute Genomics Platform"/>
            <consortium name="The Broad Institute Genome Sequencing Center for Infectious Disease"/>
            <person name="Wu L."/>
            <person name="Ma J."/>
        </authorList>
    </citation>
    <scope>NUCLEOTIDE SEQUENCE [LARGE SCALE GENOMIC DNA]</scope>
    <source>
        <strain evidence="3">JCM 13006</strain>
    </source>
</reference>
<evidence type="ECO:0000256" key="1">
    <source>
        <dbReference type="SAM" id="MobiDB-lite"/>
    </source>
</evidence>
<feature type="region of interest" description="Disordered" evidence="1">
    <location>
        <begin position="21"/>
        <end position="41"/>
    </location>
</feature>
<dbReference type="Proteomes" id="UP001501752">
    <property type="component" value="Unassembled WGS sequence"/>
</dbReference>
<evidence type="ECO:0000313" key="2">
    <source>
        <dbReference type="EMBL" id="GAA4839715.1"/>
    </source>
</evidence>
<gene>
    <name evidence="2" type="ORF">GCM10023235_13910</name>
</gene>
<comment type="caution">
    <text evidence="2">The sequence shown here is derived from an EMBL/GenBank/DDBJ whole genome shotgun (WGS) entry which is preliminary data.</text>
</comment>